<dbReference type="RefSeq" id="WP_125578769.1">
    <property type="nucleotide sequence ID" value="NZ_JBHTOF010000077.1"/>
</dbReference>
<dbReference type="InterPro" id="IPR023577">
    <property type="entry name" value="CYTH_domain"/>
</dbReference>
<protein>
    <submittedName>
        <fullName evidence="2">CYTH domain-containing protein</fullName>
    </submittedName>
</protein>
<dbReference type="PROSITE" id="PS51707">
    <property type="entry name" value="CYTH"/>
    <property type="match status" value="1"/>
</dbReference>
<dbReference type="InterPro" id="IPR033469">
    <property type="entry name" value="CYTH-like_dom_sf"/>
</dbReference>
<keyword evidence="3" id="KW-1185">Reference proteome</keyword>
<dbReference type="Proteomes" id="UP001597244">
    <property type="component" value="Unassembled WGS sequence"/>
</dbReference>
<proteinExistence type="predicted"/>
<feature type="domain" description="CYTH" evidence="1">
    <location>
        <begin position="3"/>
        <end position="190"/>
    </location>
</feature>
<dbReference type="Pfam" id="PF01928">
    <property type="entry name" value="CYTH"/>
    <property type="match status" value="1"/>
</dbReference>
<dbReference type="SUPFAM" id="SSF55154">
    <property type="entry name" value="CYTH-like phosphatases"/>
    <property type="match status" value="1"/>
</dbReference>
<organism evidence="2 3">
    <name type="scientific">Lapidilactobacillus mulanensis</name>
    <dbReference type="NCBI Taxonomy" id="2485999"/>
    <lineage>
        <taxon>Bacteria</taxon>
        <taxon>Bacillati</taxon>
        <taxon>Bacillota</taxon>
        <taxon>Bacilli</taxon>
        <taxon>Lactobacillales</taxon>
        <taxon>Lactobacillaceae</taxon>
        <taxon>Lapidilactobacillus</taxon>
    </lineage>
</organism>
<dbReference type="CDD" id="cd07762">
    <property type="entry name" value="CYTH-like_Pase_1"/>
    <property type="match status" value="1"/>
</dbReference>
<dbReference type="Gene3D" id="2.40.320.10">
    <property type="entry name" value="Hypothetical Protein Pfu-838710-001"/>
    <property type="match status" value="1"/>
</dbReference>
<evidence type="ECO:0000259" key="1">
    <source>
        <dbReference type="PROSITE" id="PS51707"/>
    </source>
</evidence>
<reference evidence="3" key="1">
    <citation type="journal article" date="2019" name="Int. J. Syst. Evol. Microbiol.">
        <title>The Global Catalogue of Microorganisms (GCM) 10K type strain sequencing project: providing services to taxonomists for standard genome sequencing and annotation.</title>
        <authorList>
            <consortium name="The Broad Institute Genomics Platform"/>
            <consortium name="The Broad Institute Genome Sequencing Center for Infectious Disease"/>
            <person name="Wu L."/>
            <person name="Ma J."/>
        </authorList>
    </citation>
    <scope>NUCLEOTIDE SEQUENCE [LARGE SCALE GENOMIC DNA]</scope>
    <source>
        <strain evidence="3">CCM 8951</strain>
    </source>
</reference>
<gene>
    <name evidence="2" type="ORF">ACFQ4L_06470</name>
</gene>
<comment type="caution">
    <text evidence="2">The sequence shown here is derived from an EMBL/GenBank/DDBJ whole genome shotgun (WGS) entry which is preliminary data.</text>
</comment>
<sequence>MVSLEVEFKNLLTSVEFTRIESQFAFAPPFKQTNYYFDTPDQKLQQHHCGLRIRIYMDHAEQTLKVPTAREKRGQHELLEITDNLTMAQAGTKQIQPDGAVATALNDRQISLSDLQIFAEATTIRRIAELDVGELTLDQTTYPNGRIDYELELETKQPELAQQFYQTLLQRDQIPQRAVTNKISRAVTNH</sequence>
<accession>A0ABW4DPI7</accession>
<dbReference type="SMART" id="SM01118">
    <property type="entry name" value="CYTH"/>
    <property type="match status" value="1"/>
</dbReference>
<evidence type="ECO:0000313" key="2">
    <source>
        <dbReference type="EMBL" id="MFD1465721.1"/>
    </source>
</evidence>
<name>A0ABW4DPI7_9LACO</name>
<evidence type="ECO:0000313" key="3">
    <source>
        <dbReference type="Proteomes" id="UP001597244"/>
    </source>
</evidence>
<dbReference type="PIRSF" id="PIRSF012526">
    <property type="entry name" value="CYTH_UCP012526"/>
    <property type="match status" value="1"/>
</dbReference>
<dbReference type="EMBL" id="JBHTOF010000077">
    <property type="protein sequence ID" value="MFD1465721.1"/>
    <property type="molecule type" value="Genomic_DNA"/>
</dbReference>
<dbReference type="InterPro" id="IPR009195">
    <property type="entry name" value="Uncharacterised_YjbK"/>
</dbReference>